<dbReference type="InterPro" id="IPR029062">
    <property type="entry name" value="Class_I_gatase-like"/>
</dbReference>
<reference evidence="12 13" key="1">
    <citation type="submission" date="2020-10" db="EMBL/GenBank/DDBJ databases">
        <authorList>
            <person name="Klimov P.B."/>
            <person name="Dyachkov S.M."/>
            <person name="Chetverikov P.E."/>
        </authorList>
    </citation>
    <scope>NUCLEOTIDE SEQUENCE [LARGE SCALE GENOMIC DNA]</scope>
    <source>
        <strain evidence="12">BMOC 18-1129-001#AD2665</strain>
        <tissue evidence="12">Entire mites</tissue>
    </source>
</reference>
<evidence type="ECO:0000256" key="5">
    <source>
        <dbReference type="ARBA" id="ARBA00022840"/>
    </source>
</evidence>
<dbReference type="EMBL" id="JAIFTH010000072">
    <property type="protein sequence ID" value="KAG9510814.1"/>
    <property type="molecule type" value="Genomic_DNA"/>
</dbReference>
<protein>
    <recommendedName>
        <fullName evidence="9">CTP synthase</fullName>
        <ecNumber evidence="9">6.3.4.2</ecNumber>
    </recommendedName>
    <alternativeName>
        <fullName evidence="9">UTP--ammonia ligase</fullName>
    </alternativeName>
</protein>
<evidence type="ECO:0000259" key="11">
    <source>
        <dbReference type="Pfam" id="PF06418"/>
    </source>
</evidence>
<evidence type="ECO:0000313" key="13">
    <source>
        <dbReference type="Proteomes" id="UP000825002"/>
    </source>
</evidence>
<dbReference type="InterPro" id="IPR004468">
    <property type="entry name" value="CTP_synthase"/>
</dbReference>
<keyword evidence="13" id="KW-1185">Reference proteome</keyword>
<comment type="pathway">
    <text evidence="1 9">Pyrimidine metabolism; CTP biosynthesis via de novo pathway; CTP from UDP: step 2/2.</text>
</comment>
<evidence type="ECO:0000256" key="7">
    <source>
        <dbReference type="ARBA" id="ARBA00022975"/>
    </source>
</evidence>
<dbReference type="InterPro" id="IPR033828">
    <property type="entry name" value="GATase1_CTP_Synthase"/>
</dbReference>
<dbReference type="PANTHER" id="PTHR11550:SF0">
    <property type="entry name" value="CTP SYNTHASE-RELATED"/>
    <property type="match status" value="1"/>
</dbReference>
<dbReference type="InterPro" id="IPR027417">
    <property type="entry name" value="P-loop_NTPase"/>
</dbReference>
<dbReference type="PANTHER" id="PTHR11550">
    <property type="entry name" value="CTP SYNTHASE"/>
    <property type="match status" value="1"/>
</dbReference>
<keyword evidence="7 9" id="KW-0665">Pyrimidine biosynthesis</keyword>
<dbReference type="Gene3D" id="3.40.50.300">
    <property type="entry name" value="P-loop containing nucleotide triphosphate hydrolases"/>
    <property type="match status" value="1"/>
</dbReference>
<proteinExistence type="inferred from homology"/>
<evidence type="ECO:0000256" key="4">
    <source>
        <dbReference type="ARBA" id="ARBA00022741"/>
    </source>
</evidence>
<feature type="domain" description="CTP synthase N-terminal" evidence="11">
    <location>
        <begin position="2"/>
        <end position="268"/>
    </location>
</feature>
<accession>A0ABQ7SBL1</accession>
<dbReference type="EC" id="6.3.4.2" evidence="9"/>
<keyword evidence="4 9" id="KW-0547">Nucleotide-binding</keyword>
<dbReference type="CDD" id="cd01746">
    <property type="entry name" value="GATase1_CTP_Synthase"/>
    <property type="match status" value="1"/>
</dbReference>
<sequence>MKYILVTGGTMSGIGKGVVTSSIGAILKACNIATTVIKIDPYLNIDAGTFSPYEHGEVYVLSDGLEVDLDFGTYERFLDVKLRGDNNITTGKINKLVWKRERQGDFLGKTVQTIPHMTDTIQEWIERVALLPCDDNETQPTICLIELGGTIGDIESMAHVAALARFRNKLQIQDFCVMHVGVVPTPRGEHKTKPIQKSVGELRGLGLYPDMIFCRTDTPITQEIRQKISDYCGVNVIIDVPDLPTIYAVPNQLVRQGAIRAIGQVLNIQIEPGELISKWIRLSEVAVGSIGSPEELRIALVGKYTSSLECYTSVNEAVNHAAHSSLLRPKLIYVDAASLEGSVEGDSWHKLRSCHGLIVPGGFGERGIKGKILALEWARTNKVPCLGICLGFQCAVIEFAKNVLDMSADVATSSEFMNSINDNALVIEMLEYQDPERKLGGTMRRGLRTTKFAHRDCELYRLYKEAQKLYEGDVVKERHRHRYEINTRYKSAIEDRGMRFVGTNDDGTRMEIMELSEHPYYVGTQYHPEYQSRPFCPSPLFIGLIRHAMVRRESQR</sequence>
<gene>
    <name evidence="12" type="primary">ctps1</name>
    <name evidence="12" type="ORF">GZH46_00628</name>
</gene>
<comment type="catalytic activity">
    <reaction evidence="8 9">
        <text>UTP + L-glutamine + ATP + H2O = CTP + L-glutamate + ADP + phosphate + 2 H(+)</text>
        <dbReference type="Rhea" id="RHEA:26426"/>
        <dbReference type="ChEBI" id="CHEBI:15377"/>
        <dbReference type="ChEBI" id="CHEBI:15378"/>
        <dbReference type="ChEBI" id="CHEBI:29985"/>
        <dbReference type="ChEBI" id="CHEBI:30616"/>
        <dbReference type="ChEBI" id="CHEBI:37563"/>
        <dbReference type="ChEBI" id="CHEBI:43474"/>
        <dbReference type="ChEBI" id="CHEBI:46398"/>
        <dbReference type="ChEBI" id="CHEBI:58359"/>
        <dbReference type="ChEBI" id="CHEBI:456216"/>
        <dbReference type="EC" id="6.3.4.2"/>
    </reaction>
</comment>
<evidence type="ECO:0000256" key="1">
    <source>
        <dbReference type="ARBA" id="ARBA00005171"/>
    </source>
</evidence>
<dbReference type="SUPFAM" id="SSF52317">
    <property type="entry name" value="Class I glutamine amidotransferase-like"/>
    <property type="match status" value="1"/>
</dbReference>
<dbReference type="InterPro" id="IPR017926">
    <property type="entry name" value="GATASE"/>
</dbReference>
<dbReference type="Gene3D" id="3.40.50.880">
    <property type="match status" value="1"/>
</dbReference>
<evidence type="ECO:0000256" key="3">
    <source>
        <dbReference type="ARBA" id="ARBA00022598"/>
    </source>
</evidence>
<dbReference type="Pfam" id="PF00117">
    <property type="entry name" value="GATase"/>
    <property type="match status" value="1"/>
</dbReference>
<keyword evidence="3 9" id="KW-0436">Ligase</keyword>
<comment type="function">
    <text evidence="9">Catalyzes the ATP-dependent amination of UTP to CTP with either L-glutamine or ammonia as the source of nitrogen.</text>
</comment>
<dbReference type="SUPFAM" id="SSF52540">
    <property type="entry name" value="P-loop containing nucleoside triphosphate hydrolases"/>
    <property type="match status" value="1"/>
</dbReference>
<dbReference type="NCBIfam" id="NF003792">
    <property type="entry name" value="PRK05380.1"/>
    <property type="match status" value="1"/>
</dbReference>
<dbReference type="NCBIfam" id="TIGR00337">
    <property type="entry name" value="PyrG"/>
    <property type="match status" value="1"/>
</dbReference>
<evidence type="ECO:0000256" key="6">
    <source>
        <dbReference type="ARBA" id="ARBA00022962"/>
    </source>
</evidence>
<name>A0ABQ7SBL1_9ACAR</name>
<dbReference type="CDD" id="cd03113">
    <property type="entry name" value="CTPS_N"/>
    <property type="match status" value="1"/>
</dbReference>
<dbReference type="InterPro" id="IPR017456">
    <property type="entry name" value="CTP_synthase_N"/>
</dbReference>
<feature type="non-terminal residue" evidence="12">
    <location>
        <position position="1"/>
    </location>
</feature>
<dbReference type="Proteomes" id="UP000825002">
    <property type="component" value="Unassembled WGS sequence"/>
</dbReference>
<evidence type="ECO:0000313" key="12">
    <source>
        <dbReference type="EMBL" id="KAG9510814.1"/>
    </source>
</evidence>
<evidence type="ECO:0000259" key="10">
    <source>
        <dbReference type="Pfam" id="PF00117"/>
    </source>
</evidence>
<keyword evidence="5 9" id="KW-0067">ATP-binding</keyword>
<dbReference type="Pfam" id="PF06418">
    <property type="entry name" value="CTP_synth_N"/>
    <property type="match status" value="1"/>
</dbReference>
<feature type="domain" description="Glutamine amidotransferase" evidence="10">
    <location>
        <begin position="308"/>
        <end position="545"/>
    </location>
</feature>
<evidence type="ECO:0000256" key="2">
    <source>
        <dbReference type="ARBA" id="ARBA00007533"/>
    </source>
</evidence>
<organism evidence="12 13">
    <name type="scientific">Fragariocoptes setiger</name>
    <dbReference type="NCBI Taxonomy" id="1670756"/>
    <lineage>
        <taxon>Eukaryota</taxon>
        <taxon>Metazoa</taxon>
        <taxon>Ecdysozoa</taxon>
        <taxon>Arthropoda</taxon>
        <taxon>Chelicerata</taxon>
        <taxon>Arachnida</taxon>
        <taxon>Acari</taxon>
        <taxon>Acariformes</taxon>
        <taxon>Trombidiformes</taxon>
        <taxon>Prostigmata</taxon>
        <taxon>Eupodina</taxon>
        <taxon>Eriophyoidea</taxon>
        <taxon>Phytoptidae</taxon>
        <taxon>Fragariocoptes</taxon>
    </lineage>
</organism>
<keyword evidence="6 9" id="KW-0315">Glutamine amidotransferase</keyword>
<evidence type="ECO:0000256" key="9">
    <source>
        <dbReference type="RuleBase" id="RU810713"/>
    </source>
</evidence>
<dbReference type="PROSITE" id="PS51273">
    <property type="entry name" value="GATASE_TYPE_1"/>
    <property type="match status" value="1"/>
</dbReference>
<comment type="similarity">
    <text evidence="2 9">Belongs to the CTP synthase family.</text>
</comment>
<comment type="caution">
    <text evidence="12">The sequence shown here is derived from an EMBL/GenBank/DDBJ whole genome shotgun (WGS) entry which is preliminary data.</text>
</comment>
<evidence type="ECO:0000256" key="8">
    <source>
        <dbReference type="ARBA" id="ARBA00047781"/>
    </source>
</evidence>